<name>I6NPR2_GRALE</name>
<accession>I6NPR2</accession>
<proteinExistence type="predicted"/>
<dbReference type="NCBIfam" id="TIGR02970">
    <property type="entry name" value="succ_dehyd_cytB"/>
    <property type="match status" value="1"/>
</dbReference>
<dbReference type="GO" id="GO:0006121">
    <property type="term" value="P:mitochondrial electron transport, succinate to ubiquinone"/>
    <property type="evidence" value="ECO:0007669"/>
    <property type="project" value="TreeGrafter"/>
</dbReference>
<dbReference type="GO" id="GO:0006099">
    <property type="term" value="P:tricarboxylic acid cycle"/>
    <property type="evidence" value="ECO:0007669"/>
    <property type="project" value="InterPro"/>
</dbReference>
<dbReference type="Pfam" id="PF01127">
    <property type="entry name" value="Sdh_cyt"/>
    <property type="match status" value="1"/>
</dbReference>
<keyword evidence="5 9" id="KW-1133">Transmembrane helix</keyword>
<dbReference type="InterPro" id="IPR014314">
    <property type="entry name" value="Succ_DH_cytb556"/>
</dbReference>
<evidence type="ECO:0000313" key="10">
    <source>
        <dbReference type="EMBL" id="AEX37503.1"/>
    </source>
</evidence>
<keyword evidence="3 9" id="KW-0812">Transmembrane</keyword>
<dbReference type="PIRSF" id="PIRSF000178">
    <property type="entry name" value="SDH_cyt_b560"/>
    <property type="match status" value="1"/>
</dbReference>
<dbReference type="GO" id="GO:0046872">
    <property type="term" value="F:metal ion binding"/>
    <property type="evidence" value="ECO:0007669"/>
    <property type="project" value="UniProtKB-KW"/>
</dbReference>
<evidence type="ECO:0000256" key="6">
    <source>
        <dbReference type="ARBA" id="ARBA00023004"/>
    </source>
</evidence>
<dbReference type="AlphaFoldDB" id="I6NPR2"/>
<keyword evidence="4 8" id="KW-0479">Metal-binding</keyword>
<geneLocation type="mitochondrion" evidence="10"/>
<dbReference type="SUPFAM" id="SSF81343">
    <property type="entry name" value="Fumarate reductase respiratory complex transmembrane subunits"/>
    <property type="match status" value="1"/>
</dbReference>
<dbReference type="EMBL" id="JQ071938">
    <property type="protein sequence ID" value="AEX37503.1"/>
    <property type="molecule type" value="Genomic_DNA"/>
</dbReference>
<sequence>MYNRPLSPHITIYKPQASSLFSIWHRISGLFLTFLMVFFLISSQLLLFITNSKDILNGLIMQLEVSFVFQFIYIFNISIFFYHIINGFKHIIWDLGFFINQKFLFLFVLFTCFFIFLTILLLL</sequence>
<comment type="subcellular location">
    <subcellularLocation>
        <location evidence="1">Membrane</location>
    </subcellularLocation>
</comment>
<organism evidence="10">
    <name type="scientific">Gracilariopsis lemaneiformis</name>
    <name type="common">Red alga</name>
    <name type="synonym">Gracilaria lemaneiformis</name>
    <dbReference type="NCBI Taxonomy" id="2782"/>
    <lineage>
        <taxon>Eukaryota</taxon>
        <taxon>Rhodophyta</taxon>
        <taxon>Florideophyceae</taxon>
        <taxon>Rhodymeniophycidae</taxon>
        <taxon>Gracilariales</taxon>
        <taxon>Gracilariaceae</taxon>
        <taxon>Gracilariopsis</taxon>
    </lineage>
</organism>
<keyword evidence="6 8" id="KW-0408">Iron</keyword>
<evidence type="ECO:0000256" key="9">
    <source>
        <dbReference type="SAM" id="Phobius"/>
    </source>
</evidence>
<dbReference type="PANTHER" id="PTHR10978">
    <property type="entry name" value="SUCCINATE DEHYDROGENASE CYTOCHROME B560 SUBUNIT"/>
    <property type="match status" value="1"/>
</dbReference>
<keyword evidence="7 9" id="KW-0472">Membrane</keyword>
<dbReference type="Gene3D" id="1.20.1300.10">
    <property type="entry name" value="Fumarate reductase/succinate dehydrogenase, transmembrane subunit"/>
    <property type="match status" value="1"/>
</dbReference>
<evidence type="ECO:0000256" key="5">
    <source>
        <dbReference type="ARBA" id="ARBA00022989"/>
    </source>
</evidence>
<evidence type="ECO:0000256" key="2">
    <source>
        <dbReference type="ARBA" id="ARBA00022617"/>
    </source>
</evidence>
<evidence type="ECO:0000256" key="3">
    <source>
        <dbReference type="ARBA" id="ARBA00022692"/>
    </source>
</evidence>
<dbReference type="CDD" id="cd03499">
    <property type="entry name" value="SQR_TypeC_SdhC"/>
    <property type="match status" value="1"/>
</dbReference>
<keyword evidence="10" id="KW-0496">Mitochondrion</keyword>
<reference evidence="10" key="1">
    <citation type="journal article" date="2012" name="PLoS ONE">
        <title>Complete Sequences of the Mitochondrial DNA of the Wild Gracilariopsis lemaneiformis and Two Mutagenic Cultivated Breeds (Gracilariaceae, Rhodophyta).</title>
        <authorList>
            <person name="Zhang L."/>
            <person name="Wang X."/>
            <person name="Qian H."/>
            <person name="Chi S."/>
            <person name="Liu C."/>
            <person name="Liu T."/>
        </authorList>
    </citation>
    <scope>NUCLEOTIDE SEQUENCE</scope>
</reference>
<evidence type="ECO:0000256" key="8">
    <source>
        <dbReference type="PIRSR" id="PIRSR000178-1"/>
    </source>
</evidence>
<dbReference type="GO" id="GO:0005739">
    <property type="term" value="C:mitochondrion"/>
    <property type="evidence" value="ECO:0007669"/>
    <property type="project" value="GOC"/>
</dbReference>
<gene>
    <name evidence="10" type="primary">sdhC</name>
    <name evidence="10" type="ORF">LEIZ19</name>
</gene>
<evidence type="ECO:0000256" key="4">
    <source>
        <dbReference type="ARBA" id="ARBA00022723"/>
    </source>
</evidence>
<feature type="transmembrane region" description="Helical" evidence="9">
    <location>
        <begin position="55"/>
        <end position="82"/>
    </location>
</feature>
<keyword evidence="2 8" id="KW-0349">Heme</keyword>
<dbReference type="GO" id="GO:0009055">
    <property type="term" value="F:electron transfer activity"/>
    <property type="evidence" value="ECO:0007669"/>
    <property type="project" value="InterPro"/>
</dbReference>
<feature type="transmembrane region" description="Helical" evidence="9">
    <location>
        <begin position="29"/>
        <end position="49"/>
    </location>
</feature>
<dbReference type="InterPro" id="IPR034804">
    <property type="entry name" value="SQR/QFR_C/D"/>
</dbReference>
<evidence type="ECO:0000256" key="1">
    <source>
        <dbReference type="ARBA" id="ARBA00004370"/>
    </source>
</evidence>
<evidence type="ECO:0000256" key="7">
    <source>
        <dbReference type="ARBA" id="ARBA00023136"/>
    </source>
</evidence>
<feature type="binding site" description="axial binding residue" evidence="8">
    <location>
        <position position="83"/>
    </location>
    <ligand>
        <name>heme</name>
        <dbReference type="ChEBI" id="CHEBI:30413"/>
        <note>ligand shared with second transmembrane subunit</note>
    </ligand>
    <ligandPart>
        <name>Fe</name>
        <dbReference type="ChEBI" id="CHEBI:18248"/>
    </ligandPart>
</feature>
<dbReference type="GO" id="GO:0016020">
    <property type="term" value="C:membrane"/>
    <property type="evidence" value="ECO:0007669"/>
    <property type="project" value="UniProtKB-SubCell"/>
</dbReference>
<comment type="cofactor">
    <cofactor evidence="8">
        <name>heme</name>
        <dbReference type="ChEBI" id="CHEBI:30413"/>
    </cofactor>
    <text evidence="8">The heme is bound between the two transmembrane subunits.</text>
</comment>
<feature type="transmembrane region" description="Helical" evidence="9">
    <location>
        <begin position="103"/>
        <end position="122"/>
    </location>
</feature>
<dbReference type="InterPro" id="IPR000701">
    <property type="entry name" value="SuccDH_FuR_B_TM-su"/>
</dbReference>
<protein>
    <submittedName>
        <fullName evidence="10">SdhC</fullName>
    </submittedName>
</protein>
<dbReference type="PANTHER" id="PTHR10978:SF5">
    <property type="entry name" value="SUCCINATE DEHYDROGENASE CYTOCHROME B560 SUBUNIT, MITOCHONDRIAL"/>
    <property type="match status" value="1"/>
</dbReference>